<dbReference type="AlphaFoldDB" id="A0A382UD39"/>
<feature type="non-terminal residue" evidence="1">
    <location>
        <position position="149"/>
    </location>
</feature>
<name>A0A382UD39_9ZZZZ</name>
<sequence length="149" mass="16267">MSLAIFNLNDAGIQLGLDGDPIRTSPGYAVLNDNNLMVGERAAGNTKLLPRWTNSRFWSQLTTAPMQGGTSQIRHHADLAFSHLEELWRPISDRATQAIFVVPGYYSAENLSLLLGMAKECGIPVQGIVDSSVLVASNLSLHRNILHLD</sequence>
<proteinExistence type="predicted"/>
<gene>
    <name evidence="1" type="ORF">METZ01_LOCUS385017</name>
</gene>
<reference evidence="1" key="1">
    <citation type="submission" date="2018-05" db="EMBL/GenBank/DDBJ databases">
        <authorList>
            <person name="Lanie J.A."/>
            <person name="Ng W.-L."/>
            <person name="Kazmierczak K.M."/>
            <person name="Andrzejewski T.M."/>
            <person name="Davidsen T.M."/>
            <person name="Wayne K.J."/>
            <person name="Tettelin H."/>
            <person name="Glass J.I."/>
            <person name="Rusch D."/>
            <person name="Podicherti R."/>
            <person name="Tsui H.-C.T."/>
            <person name="Winkler M.E."/>
        </authorList>
    </citation>
    <scope>NUCLEOTIDE SEQUENCE</scope>
</reference>
<organism evidence="1">
    <name type="scientific">marine metagenome</name>
    <dbReference type="NCBI Taxonomy" id="408172"/>
    <lineage>
        <taxon>unclassified sequences</taxon>
        <taxon>metagenomes</taxon>
        <taxon>ecological metagenomes</taxon>
    </lineage>
</organism>
<accession>A0A382UD39</accession>
<protein>
    <submittedName>
        <fullName evidence="1">Uncharacterized protein</fullName>
    </submittedName>
</protein>
<dbReference type="EMBL" id="UINC01143312">
    <property type="protein sequence ID" value="SVD32163.1"/>
    <property type="molecule type" value="Genomic_DNA"/>
</dbReference>
<evidence type="ECO:0000313" key="1">
    <source>
        <dbReference type="EMBL" id="SVD32163.1"/>
    </source>
</evidence>